<dbReference type="STRING" id="1802557.A3A20_01540"/>
<dbReference type="GO" id="GO:0019843">
    <property type="term" value="F:rRNA binding"/>
    <property type="evidence" value="ECO:0007669"/>
    <property type="project" value="UniProtKB-UniRule"/>
</dbReference>
<comment type="function">
    <text evidence="7">The globular domain of the protein is located near the polypeptide exit tunnel on the outside of the subunit, while an extended beta-hairpin is found that lines the wall of the exit tunnel in the center of the 70S ribosome.</text>
</comment>
<keyword evidence="4 7" id="KW-0689">Ribosomal protein</keyword>
<dbReference type="PANTHER" id="PTHR13501">
    <property type="entry name" value="CHLOROPLAST 50S RIBOSOMAL PROTEIN L22-RELATED"/>
    <property type="match status" value="1"/>
</dbReference>
<evidence type="ECO:0000256" key="3">
    <source>
        <dbReference type="ARBA" id="ARBA00022884"/>
    </source>
</evidence>
<protein>
    <recommendedName>
        <fullName evidence="6 7">Large ribosomal subunit protein uL22</fullName>
    </recommendedName>
</protein>
<dbReference type="InterPro" id="IPR036394">
    <property type="entry name" value="Ribosomal_uL22_sf"/>
</dbReference>
<dbReference type="EMBL" id="MGIR01000001">
    <property type="protein sequence ID" value="OGM91605.1"/>
    <property type="molecule type" value="Genomic_DNA"/>
</dbReference>
<dbReference type="Pfam" id="PF00237">
    <property type="entry name" value="Ribosomal_L22"/>
    <property type="match status" value="1"/>
</dbReference>
<dbReference type="AlphaFoldDB" id="A0A1F8DUU4"/>
<dbReference type="InterPro" id="IPR005727">
    <property type="entry name" value="Ribosomal_uL22_bac/chlpt-type"/>
</dbReference>
<accession>A0A1F8DUU4</accession>
<dbReference type="CDD" id="cd00336">
    <property type="entry name" value="Ribosomal_L22"/>
    <property type="match status" value="1"/>
</dbReference>
<evidence type="ECO:0000313" key="11">
    <source>
        <dbReference type="EMBL" id="OGM91605.1"/>
    </source>
</evidence>
<evidence type="ECO:0000256" key="9">
    <source>
        <dbReference type="RuleBase" id="RU004006"/>
    </source>
</evidence>
<evidence type="ECO:0000256" key="6">
    <source>
        <dbReference type="ARBA" id="ARBA00035207"/>
    </source>
</evidence>
<name>A0A1F8DUU4_9BACT</name>
<evidence type="ECO:0000256" key="1">
    <source>
        <dbReference type="ARBA" id="ARBA00009451"/>
    </source>
</evidence>
<sequence>MIKQQRVKLRYADMAPRKMRLVADTIRGLTVNEAEAQLSASPRRAAKKLLKVLQSAVANAKNNQQLKAESLIVSSIQVDGGPSLKRWLPRARGTATPILKRRSHVTLVLRESEKATPPRFNPKVVKVVKEKKAEDKEQKKVSEWEKEFSEKRSADVSKPGFFRRIFRRKSV</sequence>
<keyword evidence="3 7" id="KW-0694">RNA-binding</keyword>
<proteinExistence type="inferred from homology"/>
<dbReference type="GO" id="GO:0022625">
    <property type="term" value="C:cytosolic large ribosomal subunit"/>
    <property type="evidence" value="ECO:0007669"/>
    <property type="project" value="TreeGrafter"/>
</dbReference>
<dbReference type="InterPro" id="IPR001063">
    <property type="entry name" value="Ribosomal_uL22"/>
</dbReference>
<organism evidence="11 12">
    <name type="scientific">Candidatus Wolfebacteria bacterium RIFCSPLOWO2_01_FULL_45_19</name>
    <dbReference type="NCBI Taxonomy" id="1802557"/>
    <lineage>
        <taxon>Bacteria</taxon>
        <taxon>Candidatus Wolfeibacteriota</taxon>
    </lineage>
</organism>
<dbReference type="GO" id="GO:0006412">
    <property type="term" value="P:translation"/>
    <property type="evidence" value="ECO:0007669"/>
    <property type="project" value="UniProtKB-UniRule"/>
</dbReference>
<reference evidence="11 12" key="1">
    <citation type="journal article" date="2016" name="Nat. Commun.">
        <title>Thousands of microbial genomes shed light on interconnected biogeochemical processes in an aquifer system.</title>
        <authorList>
            <person name="Anantharaman K."/>
            <person name="Brown C.T."/>
            <person name="Hug L.A."/>
            <person name="Sharon I."/>
            <person name="Castelle C.J."/>
            <person name="Probst A.J."/>
            <person name="Thomas B.C."/>
            <person name="Singh A."/>
            <person name="Wilkins M.J."/>
            <person name="Karaoz U."/>
            <person name="Brodie E.L."/>
            <person name="Williams K.H."/>
            <person name="Hubbard S.S."/>
            <person name="Banfield J.F."/>
        </authorList>
    </citation>
    <scope>NUCLEOTIDE SEQUENCE [LARGE SCALE GENOMIC DNA]</scope>
</reference>
<evidence type="ECO:0000256" key="2">
    <source>
        <dbReference type="ARBA" id="ARBA00022730"/>
    </source>
</evidence>
<dbReference type="GO" id="GO:0003735">
    <property type="term" value="F:structural constituent of ribosome"/>
    <property type="evidence" value="ECO:0007669"/>
    <property type="project" value="InterPro"/>
</dbReference>
<comment type="function">
    <text evidence="7 10">This protein binds specifically to 23S rRNA; its binding is stimulated by other ribosomal proteins, e.g., L4, L17, and L20. It is important during the early stages of 50S assembly. It makes multiple contacts with different domains of the 23S rRNA in the assembled 50S subunit and ribosome.</text>
</comment>
<dbReference type="InterPro" id="IPR047867">
    <property type="entry name" value="Ribosomal_uL22_bac/org-type"/>
</dbReference>
<comment type="similarity">
    <text evidence="1 7 8">Belongs to the universal ribosomal protein uL22 family.</text>
</comment>
<evidence type="ECO:0000256" key="10">
    <source>
        <dbReference type="RuleBase" id="RU004008"/>
    </source>
</evidence>
<evidence type="ECO:0000313" key="12">
    <source>
        <dbReference type="Proteomes" id="UP000178946"/>
    </source>
</evidence>
<dbReference type="SUPFAM" id="SSF54843">
    <property type="entry name" value="Ribosomal protein L22"/>
    <property type="match status" value="1"/>
</dbReference>
<dbReference type="Proteomes" id="UP000178946">
    <property type="component" value="Unassembled WGS sequence"/>
</dbReference>
<comment type="caution">
    <text evidence="11">The sequence shown here is derived from an EMBL/GenBank/DDBJ whole genome shotgun (WGS) entry which is preliminary data.</text>
</comment>
<dbReference type="HAMAP" id="MF_01331_B">
    <property type="entry name" value="Ribosomal_uL22_B"/>
    <property type="match status" value="1"/>
</dbReference>
<dbReference type="NCBIfam" id="TIGR01044">
    <property type="entry name" value="rplV_bact"/>
    <property type="match status" value="1"/>
</dbReference>
<keyword evidence="2 7" id="KW-0699">rRNA-binding</keyword>
<evidence type="ECO:0000256" key="5">
    <source>
        <dbReference type="ARBA" id="ARBA00023274"/>
    </source>
</evidence>
<comment type="subunit">
    <text evidence="7 9">Part of the 50S ribosomal subunit.</text>
</comment>
<evidence type="ECO:0000256" key="4">
    <source>
        <dbReference type="ARBA" id="ARBA00022980"/>
    </source>
</evidence>
<evidence type="ECO:0000256" key="8">
    <source>
        <dbReference type="RuleBase" id="RU004005"/>
    </source>
</evidence>
<dbReference type="PANTHER" id="PTHR13501:SF8">
    <property type="entry name" value="LARGE RIBOSOMAL SUBUNIT PROTEIN UL22M"/>
    <property type="match status" value="1"/>
</dbReference>
<keyword evidence="5 7" id="KW-0687">Ribonucleoprotein</keyword>
<evidence type="ECO:0000256" key="7">
    <source>
        <dbReference type="HAMAP-Rule" id="MF_01331"/>
    </source>
</evidence>
<dbReference type="Gene3D" id="3.90.470.10">
    <property type="entry name" value="Ribosomal protein L22/L17"/>
    <property type="match status" value="1"/>
</dbReference>
<gene>
    <name evidence="7" type="primary">rplV</name>
    <name evidence="11" type="ORF">A3A20_01540</name>
</gene>